<keyword evidence="11 12" id="KW-0511">Multifunctional enzyme</keyword>
<dbReference type="GO" id="GO:0004488">
    <property type="term" value="F:methylenetetrahydrofolate dehydrogenase (NADP+) activity"/>
    <property type="evidence" value="ECO:0007669"/>
    <property type="project" value="UniProtKB-UniRule"/>
</dbReference>
<protein>
    <recommendedName>
        <fullName evidence="12">Bifunctional protein FolD</fullName>
    </recommendedName>
    <domain>
        <recommendedName>
            <fullName evidence="12">Methylenetetrahydrofolate dehydrogenase</fullName>
            <ecNumber evidence="12">1.5.1.5</ecNumber>
        </recommendedName>
    </domain>
    <domain>
        <recommendedName>
            <fullName evidence="12">Methenyltetrahydrofolate cyclohydrolase</fullName>
            <ecNumber evidence="12">3.5.4.9</ecNumber>
        </recommendedName>
    </domain>
</protein>
<feature type="binding site" evidence="12">
    <location>
        <position position="233"/>
    </location>
    <ligand>
        <name>NADP(+)</name>
        <dbReference type="ChEBI" id="CHEBI:58349"/>
    </ligand>
</feature>
<keyword evidence="4 12" id="KW-0028">Amino-acid biosynthesis</keyword>
<name>A0A9D9HBJ9_9SPIR</name>
<evidence type="ECO:0000259" key="14">
    <source>
        <dbReference type="Pfam" id="PF02882"/>
    </source>
</evidence>
<dbReference type="FunFam" id="3.40.50.720:FF:000189">
    <property type="entry name" value="Bifunctional protein FolD"/>
    <property type="match status" value="1"/>
</dbReference>
<dbReference type="GO" id="GO:0004477">
    <property type="term" value="F:methenyltetrahydrofolate cyclohydrolase activity"/>
    <property type="evidence" value="ECO:0007669"/>
    <property type="project" value="UniProtKB-UniRule"/>
</dbReference>
<dbReference type="Proteomes" id="UP000823633">
    <property type="component" value="Unassembled WGS sequence"/>
</dbReference>
<dbReference type="EMBL" id="JADIMU010000054">
    <property type="protein sequence ID" value="MBO8443702.1"/>
    <property type="molecule type" value="Genomic_DNA"/>
</dbReference>
<dbReference type="GO" id="GO:0000105">
    <property type="term" value="P:L-histidine biosynthetic process"/>
    <property type="evidence" value="ECO:0007669"/>
    <property type="project" value="UniProtKB-KW"/>
</dbReference>
<evidence type="ECO:0000256" key="2">
    <source>
        <dbReference type="ARBA" id="ARBA00011738"/>
    </source>
</evidence>
<dbReference type="SUPFAM" id="SSF53223">
    <property type="entry name" value="Aminoacid dehydrogenase-like, N-terminal domain"/>
    <property type="match status" value="1"/>
</dbReference>
<keyword evidence="9 12" id="KW-0368">Histidine biosynthesis</keyword>
<reference evidence="15" key="2">
    <citation type="journal article" date="2021" name="PeerJ">
        <title>Extensive microbial diversity within the chicken gut microbiome revealed by metagenomics and culture.</title>
        <authorList>
            <person name="Gilroy R."/>
            <person name="Ravi A."/>
            <person name="Getino M."/>
            <person name="Pursley I."/>
            <person name="Horton D.L."/>
            <person name="Alikhan N.F."/>
            <person name="Baker D."/>
            <person name="Gharbi K."/>
            <person name="Hall N."/>
            <person name="Watson M."/>
            <person name="Adriaenssens E.M."/>
            <person name="Foster-Nyarko E."/>
            <person name="Jarju S."/>
            <person name="Secka A."/>
            <person name="Antonio M."/>
            <person name="Oren A."/>
            <person name="Chaudhuri R.R."/>
            <person name="La Ragione R."/>
            <person name="Hildebrand F."/>
            <person name="Pallen M.J."/>
        </authorList>
    </citation>
    <scope>NUCLEOTIDE SEQUENCE</scope>
    <source>
        <strain evidence="15">11167</strain>
    </source>
</reference>
<keyword evidence="6 12" id="KW-0378">Hydrolase</keyword>
<evidence type="ECO:0000259" key="13">
    <source>
        <dbReference type="Pfam" id="PF00763"/>
    </source>
</evidence>
<evidence type="ECO:0000256" key="9">
    <source>
        <dbReference type="ARBA" id="ARBA00023102"/>
    </source>
</evidence>
<evidence type="ECO:0000256" key="12">
    <source>
        <dbReference type="HAMAP-Rule" id="MF_01576"/>
    </source>
</evidence>
<keyword evidence="5 12" id="KW-0658">Purine biosynthesis</keyword>
<organism evidence="15 16">
    <name type="scientific">Candidatus Aphodenecus pullistercoris</name>
    <dbReference type="NCBI Taxonomy" id="2840669"/>
    <lineage>
        <taxon>Bacteria</taxon>
        <taxon>Pseudomonadati</taxon>
        <taxon>Spirochaetota</taxon>
        <taxon>Spirochaetia</taxon>
        <taxon>Spirochaetales</taxon>
        <taxon>Candidatus Aphodenecus</taxon>
    </lineage>
</organism>
<dbReference type="InterPro" id="IPR000672">
    <property type="entry name" value="THF_DH/CycHdrlase"/>
</dbReference>
<dbReference type="GO" id="GO:0006164">
    <property type="term" value="P:purine nucleotide biosynthetic process"/>
    <property type="evidence" value="ECO:0007669"/>
    <property type="project" value="UniProtKB-KW"/>
</dbReference>
<dbReference type="FunFam" id="3.40.50.10860:FF:000005">
    <property type="entry name" value="C-1-tetrahydrofolate synthase, cytoplasmic, putative"/>
    <property type="match status" value="1"/>
</dbReference>
<comment type="function">
    <text evidence="12">Catalyzes the oxidation of 5,10-methylenetetrahydrofolate to 5,10-methenyltetrahydrofolate and then the hydrolysis of 5,10-methenyltetrahydrofolate to 10-formyltetrahydrofolate.</text>
</comment>
<evidence type="ECO:0000256" key="4">
    <source>
        <dbReference type="ARBA" id="ARBA00022605"/>
    </source>
</evidence>
<dbReference type="Pfam" id="PF00763">
    <property type="entry name" value="THF_DHG_CYH"/>
    <property type="match status" value="1"/>
</dbReference>
<dbReference type="InterPro" id="IPR020630">
    <property type="entry name" value="THF_DH/CycHdrlase_cat_dom"/>
</dbReference>
<sequence length="294" mass="31608">MAIRMDGKEVASFHRDRIGRSVAAFTEKTGHRPTLAVVLVGDDPASVSYVTSKKAACEEVGIAHRDWHLPSDTSQEELLDLVAELNGNAEVDGILVQFPTPPQIDDERIMLAIAPEKDVDGLNPVNAGLTLMGRDSLVSCTPKGILAILDYYRIETDGRRVCVIGRSNLVGKPIASLLMQRGRDATVTVCNTHTRNLSSITLESDIIIVAAGHPHTLTADMVKEGAVVIDVGTNRVEDSSRERGWRLVGDADYATVRLKASHITPVPGGVGPMTITMLMDNTLIAAERRAGVTA</sequence>
<dbReference type="CDD" id="cd01080">
    <property type="entry name" value="NAD_bind_m-THF_DH_Cyclohyd"/>
    <property type="match status" value="1"/>
</dbReference>
<comment type="catalytic activity">
    <reaction evidence="12">
        <text>(6R)-5,10-methenyltetrahydrofolate + H2O = (6R)-10-formyltetrahydrofolate + H(+)</text>
        <dbReference type="Rhea" id="RHEA:23700"/>
        <dbReference type="ChEBI" id="CHEBI:15377"/>
        <dbReference type="ChEBI" id="CHEBI:15378"/>
        <dbReference type="ChEBI" id="CHEBI:57455"/>
        <dbReference type="ChEBI" id="CHEBI:195366"/>
        <dbReference type="EC" id="3.5.4.9"/>
    </reaction>
</comment>
<dbReference type="Gene3D" id="3.40.50.10860">
    <property type="entry name" value="Leucine Dehydrogenase, chain A, domain 1"/>
    <property type="match status" value="1"/>
</dbReference>
<feature type="binding site" evidence="12">
    <location>
        <begin position="165"/>
        <end position="167"/>
    </location>
    <ligand>
        <name>NADP(+)</name>
        <dbReference type="ChEBI" id="CHEBI:58349"/>
    </ligand>
</feature>
<comment type="pathway">
    <text evidence="1 12">One-carbon metabolism; tetrahydrofolate interconversion.</text>
</comment>
<dbReference type="HAMAP" id="MF_01576">
    <property type="entry name" value="THF_DHG_CYH"/>
    <property type="match status" value="1"/>
</dbReference>
<evidence type="ECO:0000256" key="8">
    <source>
        <dbReference type="ARBA" id="ARBA00023002"/>
    </source>
</evidence>
<feature type="domain" description="Tetrahydrofolate dehydrogenase/cyclohydrolase catalytic" evidence="13">
    <location>
        <begin position="5"/>
        <end position="120"/>
    </location>
</feature>
<evidence type="ECO:0000256" key="7">
    <source>
        <dbReference type="ARBA" id="ARBA00022857"/>
    </source>
</evidence>
<reference evidence="15" key="1">
    <citation type="submission" date="2020-10" db="EMBL/GenBank/DDBJ databases">
        <authorList>
            <person name="Gilroy R."/>
        </authorList>
    </citation>
    <scope>NUCLEOTIDE SEQUENCE</scope>
    <source>
        <strain evidence="15">11167</strain>
    </source>
</reference>
<gene>
    <name evidence="12" type="primary">folD</name>
    <name evidence="15" type="ORF">IAC42_08135</name>
</gene>
<dbReference type="Pfam" id="PF02882">
    <property type="entry name" value="THF_DHG_CYH_C"/>
    <property type="match status" value="1"/>
</dbReference>
<evidence type="ECO:0000256" key="1">
    <source>
        <dbReference type="ARBA" id="ARBA00004777"/>
    </source>
</evidence>
<dbReference type="GO" id="GO:0009086">
    <property type="term" value="P:methionine biosynthetic process"/>
    <property type="evidence" value="ECO:0007669"/>
    <property type="project" value="UniProtKB-KW"/>
</dbReference>
<keyword evidence="10 12" id="KW-0486">Methionine biosynthesis</keyword>
<evidence type="ECO:0000313" key="16">
    <source>
        <dbReference type="Proteomes" id="UP000823633"/>
    </source>
</evidence>
<evidence type="ECO:0000256" key="5">
    <source>
        <dbReference type="ARBA" id="ARBA00022755"/>
    </source>
</evidence>
<comment type="catalytic activity">
    <reaction evidence="12">
        <text>(6R)-5,10-methylene-5,6,7,8-tetrahydrofolate + NADP(+) = (6R)-5,10-methenyltetrahydrofolate + NADPH</text>
        <dbReference type="Rhea" id="RHEA:22812"/>
        <dbReference type="ChEBI" id="CHEBI:15636"/>
        <dbReference type="ChEBI" id="CHEBI:57455"/>
        <dbReference type="ChEBI" id="CHEBI:57783"/>
        <dbReference type="ChEBI" id="CHEBI:58349"/>
        <dbReference type="EC" id="1.5.1.5"/>
    </reaction>
</comment>
<proteinExistence type="inferred from homology"/>
<feature type="domain" description="Tetrahydrofolate dehydrogenase/cyclohydrolase NAD(P)-binding" evidence="14">
    <location>
        <begin position="139"/>
        <end position="289"/>
    </location>
</feature>
<dbReference type="InterPro" id="IPR020867">
    <property type="entry name" value="THF_DH/CycHdrlase_CS"/>
</dbReference>
<evidence type="ECO:0000256" key="3">
    <source>
        <dbReference type="ARBA" id="ARBA00022563"/>
    </source>
</evidence>
<accession>A0A9D9HBJ9</accession>
<keyword evidence="3 12" id="KW-0554">One-carbon metabolism</keyword>
<keyword evidence="7 12" id="KW-0521">NADP</keyword>
<comment type="subunit">
    <text evidence="2 12">Homodimer.</text>
</comment>
<dbReference type="InterPro" id="IPR046346">
    <property type="entry name" value="Aminoacid_DH-like_N_sf"/>
</dbReference>
<comment type="caution">
    <text evidence="15">The sequence shown here is derived from an EMBL/GenBank/DDBJ whole genome shotgun (WGS) entry which is preliminary data.</text>
</comment>
<dbReference type="EC" id="1.5.1.5" evidence="12"/>
<dbReference type="AlphaFoldDB" id="A0A9D9HBJ9"/>
<dbReference type="PRINTS" id="PR00085">
    <property type="entry name" value="THFDHDRGNASE"/>
</dbReference>
<evidence type="ECO:0000256" key="10">
    <source>
        <dbReference type="ARBA" id="ARBA00023167"/>
    </source>
</evidence>
<dbReference type="Gene3D" id="3.40.50.720">
    <property type="entry name" value="NAD(P)-binding Rossmann-like Domain"/>
    <property type="match status" value="1"/>
</dbReference>
<keyword evidence="8 12" id="KW-0560">Oxidoreductase</keyword>
<dbReference type="SUPFAM" id="SSF51735">
    <property type="entry name" value="NAD(P)-binding Rossmann-fold domains"/>
    <property type="match status" value="1"/>
</dbReference>
<dbReference type="InterPro" id="IPR036291">
    <property type="entry name" value="NAD(P)-bd_dom_sf"/>
</dbReference>
<evidence type="ECO:0000313" key="15">
    <source>
        <dbReference type="EMBL" id="MBO8443702.1"/>
    </source>
</evidence>
<dbReference type="GO" id="GO:0035999">
    <property type="term" value="P:tetrahydrofolate interconversion"/>
    <property type="evidence" value="ECO:0007669"/>
    <property type="project" value="UniProtKB-UniRule"/>
</dbReference>
<comment type="similarity">
    <text evidence="12">Belongs to the tetrahydrofolate dehydrogenase/cyclohydrolase family.</text>
</comment>
<dbReference type="PROSITE" id="PS00767">
    <property type="entry name" value="THF_DHG_CYH_2"/>
    <property type="match status" value="1"/>
</dbReference>
<dbReference type="GO" id="GO:0005829">
    <property type="term" value="C:cytosol"/>
    <property type="evidence" value="ECO:0007669"/>
    <property type="project" value="TreeGrafter"/>
</dbReference>
<dbReference type="EC" id="3.5.4.9" evidence="12"/>
<dbReference type="InterPro" id="IPR020631">
    <property type="entry name" value="THF_DH/CycHdrlase_NAD-bd_dom"/>
</dbReference>
<evidence type="ECO:0000256" key="6">
    <source>
        <dbReference type="ARBA" id="ARBA00022801"/>
    </source>
</evidence>
<dbReference type="PANTHER" id="PTHR48099:SF5">
    <property type="entry name" value="C-1-TETRAHYDROFOLATE SYNTHASE, CYTOPLASMIC"/>
    <property type="match status" value="1"/>
</dbReference>
<comment type="caution">
    <text evidence="12">Lacks conserved residue(s) required for the propagation of feature annotation.</text>
</comment>
<dbReference type="PANTHER" id="PTHR48099">
    <property type="entry name" value="C-1-TETRAHYDROFOLATE SYNTHASE, CYTOPLASMIC-RELATED"/>
    <property type="match status" value="1"/>
</dbReference>
<evidence type="ECO:0000256" key="11">
    <source>
        <dbReference type="ARBA" id="ARBA00023268"/>
    </source>
</evidence>